<dbReference type="InterPro" id="IPR051257">
    <property type="entry name" value="Diverse_CBS-Domain"/>
</dbReference>
<dbReference type="Pfam" id="PF00571">
    <property type="entry name" value="CBS"/>
    <property type="match status" value="2"/>
</dbReference>
<reference evidence="5" key="1">
    <citation type="journal article" date="2005" name="Environ. Microbiol.">
        <title>Genetic and functional properties of uncultivated thermophilic crenarchaeotes from a subsurface gold mine as revealed by analysis of genome fragments.</title>
        <authorList>
            <person name="Nunoura T."/>
            <person name="Hirayama H."/>
            <person name="Takami H."/>
            <person name="Oida H."/>
            <person name="Nishi S."/>
            <person name="Shimamura S."/>
            <person name="Suzuki Y."/>
            <person name="Inagaki F."/>
            <person name="Takai K."/>
            <person name="Nealson K.H."/>
            <person name="Horikoshi K."/>
        </authorList>
    </citation>
    <scope>NUCLEOTIDE SEQUENCE</scope>
</reference>
<feature type="domain" description="CBS" evidence="4">
    <location>
        <begin position="116"/>
        <end position="171"/>
    </location>
</feature>
<name>Q4LEI5_9ARCH</name>
<dbReference type="PANTHER" id="PTHR43080:SF2">
    <property type="entry name" value="CBS DOMAIN-CONTAINING PROTEIN"/>
    <property type="match status" value="1"/>
</dbReference>
<dbReference type="EMBL" id="AB201308">
    <property type="protein sequence ID" value="BAE03238.1"/>
    <property type="molecule type" value="Genomic_DNA"/>
</dbReference>
<evidence type="ECO:0000256" key="3">
    <source>
        <dbReference type="SAM" id="Phobius"/>
    </source>
</evidence>
<evidence type="ECO:0000256" key="1">
    <source>
        <dbReference type="ARBA" id="ARBA00023122"/>
    </source>
</evidence>
<dbReference type="InterPro" id="IPR046342">
    <property type="entry name" value="CBS_dom_sf"/>
</dbReference>
<dbReference type="AlphaFoldDB" id="Q4LEI5"/>
<keyword evidence="3" id="KW-0812">Transmembrane</keyword>
<evidence type="ECO:0000259" key="4">
    <source>
        <dbReference type="PROSITE" id="PS51371"/>
    </source>
</evidence>
<dbReference type="Gene3D" id="3.10.580.10">
    <property type="entry name" value="CBS-domain"/>
    <property type="match status" value="1"/>
</dbReference>
<dbReference type="SMART" id="SM00116">
    <property type="entry name" value="CBS"/>
    <property type="match status" value="2"/>
</dbReference>
<gene>
    <name evidence="5" type="ORF">HGIII-13</name>
</gene>
<proteinExistence type="predicted"/>
<dbReference type="PANTHER" id="PTHR43080">
    <property type="entry name" value="CBS DOMAIN-CONTAINING PROTEIN CBSX3, MITOCHONDRIAL"/>
    <property type="match status" value="1"/>
</dbReference>
<accession>Q4LEI5</accession>
<keyword evidence="3" id="KW-1133">Transmembrane helix</keyword>
<dbReference type="PROSITE" id="PS51371">
    <property type="entry name" value="CBS"/>
    <property type="match status" value="2"/>
</dbReference>
<feature type="domain" description="CBS" evidence="4">
    <location>
        <begin position="50"/>
        <end position="108"/>
    </location>
</feature>
<dbReference type="SUPFAM" id="SSF54631">
    <property type="entry name" value="CBS-domain pair"/>
    <property type="match status" value="1"/>
</dbReference>
<protein>
    <submittedName>
        <fullName evidence="5">Inosine monophosphate dehydrogenase</fullName>
    </submittedName>
</protein>
<feature type="transmembrane region" description="Helical" evidence="3">
    <location>
        <begin position="20"/>
        <end position="43"/>
    </location>
</feature>
<keyword evidence="1 2" id="KW-0129">CBS domain</keyword>
<organism evidence="5">
    <name type="scientific">uncultured Candidatus Nitrosocaldus sp</name>
    <dbReference type="NCBI Taxonomy" id="766501"/>
    <lineage>
        <taxon>Archaea</taxon>
        <taxon>Nitrososphaerota</taxon>
        <taxon>Nitrososphaeria</taxon>
        <taxon>Candidatus Nitrosocaldales</taxon>
        <taxon>Candidatus Nitrosocaldaceae</taxon>
        <taxon>Candidatus Nitrosocaldus</taxon>
        <taxon>environmental samples</taxon>
    </lineage>
</organism>
<evidence type="ECO:0000313" key="5">
    <source>
        <dbReference type="EMBL" id="BAE03238.1"/>
    </source>
</evidence>
<keyword evidence="3" id="KW-0472">Membrane</keyword>
<sequence>MNKVNKYYNELWLIIYNQSLPYMGINQSVITFLLVNYIMSLLIKRVTEIMSEGPVDVVEKGLNVFYAANVMRERARGSLVVVDDGKPVGIVTERDIVRRVVAEGRSPSATKVGDIMSTPLISVGPEATVAAAVRIMYENGIRRLPVVENDRIVVMLTVTDLARAMYREREKKDEILAAMARFRELEELAKR</sequence>
<evidence type="ECO:0000256" key="2">
    <source>
        <dbReference type="PROSITE-ProRule" id="PRU00703"/>
    </source>
</evidence>
<dbReference type="InterPro" id="IPR000644">
    <property type="entry name" value="CBS_dom"/>
</dbReference>